<reference evidence="2" key="1">
    <citation type="submission" date="2021-02" db="EMBL/GenBank/DDBJ databases">
        <authorList>
            <person name="Nowell W R."/>
        </authorList>
    </citation>
    <scope>NUCLEOTIDE SEQUENCE</scope>
</reference>
<comment type="caution">
    <text evidence="2">The sequence shown here is derived from an EMBL/GenBank/DDBJ whole genome shotgun (WGS) entry which is preliminary data.</text>
</comment>
<keyword evidence="1" id="KW-0812">Transmembrane</keyword>
<evidence type="ECO:0000256" key="1">
    <source>
        <dbReference type="SAM" id="Phobius"/>
    </source>
</evidence>
<organism evidence="2 4">
    <name type="scientific">Didymodactylos carnosus</name>
    <dbReference type="NCBI Taxonomy" id="1234261"/>
    <lineage>
        <taxon>Eukaryota</taxon>
        <taxon>Metazoa</taxon>
        <taxon>Spiralia</taxon>
        <taxon>Gnathifera</taxon>
        <taxon>Rotifera</taxon>
        <taxon>Eurotatoria</taxon>
        <taxon>Bdelloidea</taxon>
        <taxon>Philodinida</taxon>
        <taxon>Philodinidae</taxon>
        <taxon>Didymodactylos</taxon>
    </lineage>
</organism>
<proteinExistence type="predicted"/>
<dbReference type="GO" id="GO:0060271">
    <property type="term" value="P:cilium assembly"/>
    <property type="evidence" value="ECO:0007669"/>
    <property type="project" value="TreeGrafter"/>
</dbReference>
<evidence type="ECO:0000313" key="3">
    <source>
        <dbReference type="EMBL" id="CAF4364103.1"/>
    </source>
</evidence>
<name>A0A8S2FV90_9BILA</name>
<accession>A0A8S2FV90</accession>
<feature type="non-terminal residue" evidence="2">
    <location>
        <position position="1"/>
    </location>
</feature>
<evidence type="ECO:0000313" key="4">
    <source>
        <dbReference type="Proteomes" id="UP000677228"/>
    </source>
</evidence>
<evidence type="ECO:0000313" key="2">
    <source>
        <dbReference type="EMBL" id="CAF1569945.1"/>
    </source>
</evidence>
<sequence>KYGVALFQCYQRYLNEYGHFDMQDFQTVDDLQERFFPLGLSDATADLSFRALMGCSLCLYYLAIEQDPKIQSDETLELCLTSLSFIRLLMNLALKDDRWSWLVYNGTIYLYTMSRYLMTLGYSAKVLDYLVWAAISTEMCLPLLAVAYLPWRSTLYCAACEAFYDTKVAPDAEKAIAGEVSFLQHLTNP</sequence>
<dbReference type="Pfam" id="PF14858">
    <property type="entry name" value="CFAP54_N"/>
    <property type="match status" value="1"/>
</dbReference>
<dbReference type="Proteomes" id="UP000682733">
    <property type="component" value="Unassembled WGS sequence"/>
</dbReference>
<keyword evidence="1" id="KW-1133">Transmembrane helix</keyword>
<dbReference type="PANTHER" id="PTHR33487:SF1">
    <property type="entry name" value="CILIA- AND FLAGELLA-ASSOCIATED PROTEIN 54"/>
    <property type="match status" value="1"/>
</dbReference>
<dbReference type="EMBL" id="CAJOBA010066329">
    <property type="protein sequence ID" value="CAF4364103.1"/>
    <property type="molecule type" value="Genomic_DNA"/>
</dbReference>
<keyword evidence="1" id="KW-0472">Membrane</keyword>
<dbReference type="PANTHER" id="PTHR33487">
    <property type="entry name" value="CILIA- AND FLAGELLA-ASSOCIATED PROTEIN 54"/>
    <property type="match status" value="1"/>
</dbReference>
<gene>
    <name evidence="2" type="ORF">OVA965_LOCUS40297</name>
    <name evidence="3" type="ORF">TMI583_LOCUS41713</name>
</gene>
<dbReference type="AlphaFoldDB" id="A0A8S2FV90"/>
<dbReference type="EMBL" id="CAJNOK010043555">
    <property type="protein sequence ID" value="CAF1569945.1"/>
    <property type="molecule type" value="Genomic_DNA"/>
</dbReference>
<feature type="transmembrane region" description="Helical" evidence="1">
    <location>
        <begin position="129"/>
        <end position="151"/>
    </location>
</feature>
<dbReference type="Proteomes" id="UP000677228">
    <property type="component" value="Unassembled WGS sequence"/>
</dbReference>
<protein>
    <submittedName>
        <fullName evidence="2">Uncharacterized protein</fullName>
    </submittedName>
</protein>
<feature type="transmembrane region" description="Helical" evidence="1">
    <location>
        <begin position="99"/>
        <end position="117"/>
    </location>
</feature>
<dbReference type="InterPro" id="IPR027912">
    <property type="entry name" value="CFAP54"/>
</dbReference>